<keyword evidence="3" id="KW-0238">DNA-binding</keyword>
<dbReference type="PRINTS" id="PR01346">
    <property type="entry name" value="HELNAPAPROT"/>
</dbReference>
<dbReference type="Pfam" id="PF00210">
    <property type="entry name" value="Ferritin"/>
    <property type="match status" value="1"/>
</dbReference>
<dbReference type="PANTHER" id="PTHR42932">
    <property type="entry name" value="GENERAL STRESS PROTEIN 20U"/>
    <property type="match status" value="1"/>
</dbReference>
<dbReference type="Gene3D" id="1.20.1260.10">
    <property type="match status" value="1"/>
</dbReference>
<accession>A0A6J5T6U9</accession>
<dbReference type="InterPro" id="IPR002177">
    <property type="entry name" value="DPS_DNA-bd"/>
</dbReference>
<evidence type="ECO:0000313" key="3">
    <source>
        <dbReference type="EMBL" id="CAB4240532.1"/>
    </source>
</evidence>
<protein>
    <submittedName>
        <fullName evidence="3">Dps DNA-binding ferritin-like protein (Oxidative damage protectant)</fullName>
    </submittedName>
</protein>
<gene>
    <name evidence="3" type="ORF">UFOVP3_29</name>
</gene>
<dbReference type="EMBL" id="LR797814">
    <property type="protein sequence ID" value="CAB4240532.1"/>
    <property type="molecule type" value="Genomic_DNA"/>
</dbReference>
<dbReference type="SUPFAM" id="SSF47240">
    <property type="entry name" value="Ferritin-like"/>
    <property type="match status" value="1"/>
</dbReference>
<feature type="domain" description="Ferritin/DPS" evidence="2">
    <location>
        <begin position="9"/>
        <end position="145"/>
    </location>
</feature>
<reference evidence="3" key="1">
    <citation type="submission" date="2020-05" db="EMBL/GenBank/DDBJ databases">
        <authorList>
            <person name="Chiriac C."/>
            <person name="Salcher M."/>
            <person name="Ghai R."/>
            <person name="Kavagutti S V."/>
        </authorList>
    </citation>
    <scope>NUCLEOTIDE SEQUENCE</scope>
</reference>
<dbReference type="InterPro" id="IPR009078">
    <property type="entry name" value="Ferritin-like_SF"/>
</dbReference>
<name>A0A6J5T6U9_9CAUD</name>
<organism evidence="3">
    <name type="scientific">uncultured Caudovirales phage</name>
    <dbReference type="NCBI Taxonomy" id="2100421"/>
    <lineage>
        <taxon>Viruses</taxon>
        <taxon>Duplodnaviria</taxon>
        <taxon>Heunggongvirae</taxon>
        <taxon>Uroviricota</taxon>
        <taxon>Caudoviricetes</taxon>
        <taxon>Peduoviridae</taxon>
        <taxon>Maltschvirus</taxon>
        <taxon>Maltschvirus maltsch</taxon>
    </lineage>
</organism>
<dbReference type="PANTHER" id="PTHR42932:SF3">
    <property type="entry name" value="DNA PROTECTION DURING STARVATION PROTEIN"/>
    <property type="match status" value="1"/>
</dbReference>
<comment type="similarity">
    <text evidence="1">Belongs to the Dps family.</text>
</comment>
<sequence>MNPTMDLSQQLKVTLATAFSFYLKAHNYHWNVTGPNFSEYHKFLEGVYSAVWESVDDYAEHIRALDDFSPASLSQFAQLTRILDANTVIPALSMFKQLEDDNRILLGELNKAHDLAVEAAAYGVVNFLEGQIDYHDKLHWMLRAFTPAVM</sequence>
<dbReference type="GO" id="GO:0008199">
    <property type="term" value="F:ferric iron binding"/>
    <property type="evidence" value="ECO:0007669"/>
    <property type="project" value="InterPro"/>
</dbReference>
<evidence type="ECO:0000259" key="2">
    <source>
        <dbReference type="Pfam" id="PF00210"/>
    </source>
</evidence>
<dbReference type="InterPro" id="IPR008331">
    <property type="entry name" value="Ferritin_DPS_dom"/>
</dbReference>
<proteinExistence type="inferred from homology"/>
<dbReference type="PIRSF" id="PIRSF005900">
    <property type="entry name" value="Dps"/>
    <property type="match status" value="1"/>
</dbReference>
<evidence type="ECO:0000256" key="1">
    <source>
        <dbReference type="ARBA" id="ARBA00009497"/>
    </source>
</evidence>
<dbReference type="GO" id="GO:0003677">
    <property type="term" value="F:DNA binding"/>
    <property type="evidence" value="ECO:0007669"/>
    <property type="project" value="UniProtKB-KW"/>
</dbReference>
<dbReference type="InterPro" id="IPR012347">
    <property type="entry name" value="Ferritin-like"/>
</dbReference>
<dbReference type="CDD" id="cd01043">
    <property type="entry name" value="DPS"/>
    <property type="match status" value="1"/>
</dbReference>